<evidence type="ECO:0000256" key="5">
    <source>
        <dbReference type="ARBA" id="ARBA00011261"/>
    </source>
</evidence>
<evidence type="ECO:0000256" key="2">
    <source>
        <dbReference type="ARBA" id="ARBA00004569"/>
    </source>
</evidence>
<dbReference type="CDD" id="cd24141">
    <property type="entry name" value="NDUFS5-like"/>
    <property type="match status" value="1"/>
</dbReference>
<organism evidence="18">
    <name type="scientific">Micromonas pusilla (strain CCMP1545)</name>
    <name type="common">Picoplanktonic green alga</name>
    <dbReference type="NCBI Taxonomy" id="564608"/>
    <lineage>
        <taxon>Eukaryota</taxon>
        <taxon>Viridiplantae</taxon>
        <taxon>Chlorophyta</taxon>
        <taxon>Mamiellophyceae</taxon>
        <taxon>Mamiellales</taxon>
        <taxon>Mamiellaceae</taxon>
        <taxon>Micromonas</taxon>
    </lineage>
</organism>
<evidence type="ECO:0000256" key="12">
    <source>
        <dbReference type="ARBA" id="ARBA00023136"/>
    </source>
</evidence>
<dbReference type="OMA" id="FSRCMST"/>
<gene>
    <name evidence="17" type="ORF">MICPUCDRAFT_60640</name>
</gene>
<comment type="subunit">
    <text evidence="5">Mammalian complex I is composed of 45 different subunits. This is a component of the iron-sulfur (IP) fragment of the enzyme.</text>
</comment>
<evidence type="ECO:0000256" key="8">
    <source>
        <dbReference type="ARBA" id="ARBA00022660"/>
    </source>
</evidence>
<evidence type="ECO:0000256" key="13">
    <source>
        <dbReference type="ARBA" id="ARBA00023157"/>
    </source>
</evidence>
<dbReference type="EMBL" id="GG663743">
    <property type="protein sequence ID" value="EEH54564.1"/>
    <property type="molecule type" value="Genomic_DNA"/>
</dbReference>
<keyword evidence="18" id="KW-1185">Reference proteome</keyword>
<dbReference type="RefSeq" id="XP_003060914.1">
    <property type="nucleotide sequence ID" value="XM_003060868.1"/>
</dbReference>
<keyword evidence="10" id="KW-0249">Electron transport</keyword>
<dbReference type="KEGG" id="mpp:MICPUCDRAFT_60640"/>
<dbReference type="Proteomes" id="UP000001876">
    <property type="component" value="Unassembled WGS sequence"/>
</dbReference>
<evidence type="ECO:0000256" key="11">
    <source>
        <dbReference type="ARBA" id="ARBA00023128"/>
    </source>
</evidence>
<dbReference type="GO" id="GO:0005743">
    <property type="term" value="C:mitochondrial inner membrane"/>
    <property type="evidence" value="ECO:0007669"/>
    <property type="project" value="UniProtKB-SubCell"/>
</dbReference>
<evidence type="ECO:0000256" key="3">
    <source>
        <dbReference type="ARBA" id="ARBA00004637"/>
    </source>
</evidence>
<accession>C1MZ85</accession>
<comment type="function">
    <text evidence="1">Accessory subunit of the mitochondrial membrane respiratory chain NADH dehydrogenase (Complex I), that is believed not to be involved in catalysis. Complex I functions in the transfer of electrons from NADH to the respiratory chain. The immediate electron acceptor for the enzyme is believed to be ubiquinone.</text>
</comment>
<evidence type="ECO:0000256" key="10">
    <source>
        <dbReference type="ARBA" id="ARBA00022982"/>
    </source>
</evidence>
<evidence type="ECO:0000256" key="7">
    <source>
        <dbReference type="ARBA" id="ARBA00022448"/>
    </source>
</evidence>
<evidence type="ECO:0000256" key="4">
    <source>
        <dbReference type="ARBA" id="ARBA00007372"/>
    </source>
</evidence>
<evidence type="ECO:0000256" key="1">
    <source>
        <dbReference type="ARBA" id="ARBA00003195"/>
    </source>
</evidence>
<keyword evidence="12" id="KW-0472">Membrane</keyword>
<comment type="similarity">
    <text evidence="4">Belongs to the complex I NDUFS5 subunit family.</text>
</comment>
<evidence type="ECO:0000313" key="17">
    <source>
        <dbReference type="EMBL" id="EEH54564.1"/>
    </source>
</evidence>
<reference evidence="17 18" key="1">
    <citation type="journal article" date="2009" name="Science">
        <title>Green evolution and dynamic adaptations revealed by genomes of the marine picoeukaryotes Micromonas.</title>
        <authorList>
            <person name="Worden A.Z."/>
            <person name="Lee J.H."/>
            <person name="Mock T."/>
            <person name="Rouze P."/>
            <person name="Simmons M.P."/>
            <person name="Aerts A.L."/>
            <person name="Allen A.E."/>
            <person name="Cuvelier M.L."/>
            <person name="Derelle E."/>
            <person name="Everett M.V."/>
            <person name="Foulon E."/>
            <person name="Grimwood J."/>
            <person name="Gundlach H."/>
            <person name="Henrissat B."/>
            <person name="Napoli C."/>
            <person name="McDonald S.M."/>
            <person name="Parker M.S."/>
            <person name="Rombauts S."/>
            <person name="Salamov A."/>
            <person name="Von Dassow P."/>
            <person name="Badger J.H."/>
            <person name="Coutinho P.M."/>
            <person name="Demir E."/>
            <person name="Dubchak I."/>
            <person name="Gentemann C."/>
            <person name="Eikrem W."/>
            <person name="Gready J.E."/>
            <person name="John U."/>
            <person name="Lanier W."/>
            <person name="Lindquist E.A."/>
            <person name="Lucas S."/>
            <person name="Mayer K.F."/>
            <person name="Moreau H."/>
            <person name="Not F."/>
            <person name="Otillar R."/>
            <person name="Panaud O."/>
            <person name="Pangilinan J."/>
            <person name="Paulsen I."/>
            <person name="Piegu B."/>
            <person name="Poliakov A."/>
            <person name="Robbens S."/>
            <person name="Schmutz J."/>
            <person name="Toulza E."/>
            <person name="Wyss T."/>
            <person name="Zelensky A."/>
            <person name="Zhou K."/>
            <person name="Armbrust E.V."/>
            <person name="Bhattacharya D."/>
            <person name="Goodenough U.W."/>
            <person name="Van de Peer Y."/>
            <person name="Grigoriev I.V."/>
        </authorList>
    </citation>
    <scope>NUCLEOTIDE SEQUENCE [LARGE SCALE GENOMIC DNA]</scope>
    <source>
        <strain evidence="17 18">CCMP1545</strain>
    </source>
</reference>
<keyword evidence="7" id="KW-0813">Transport</keyword>
<dbReference type="eggNOG" id="ENOG502S4B1">
    <property type="taxonomic scope" value="Eukaryota"/>
</dbReference>
<dbReference type="PANTHER" id="PTHR15224:SF1">
    <property type="entry name" value="NADH DEHYDROGENASE [UBIQUINONE] IRON-SULFUR PROTEIN 5"/>
    <property type="match status" value="1"/>
</dbReference>
<dbReference type="GO" id="GO:0005758">
    <property type="term" value="C:mitochondrial intermembrane space"/>
    <property type="evidence" value="ECO:0007669"/>
    <property type="project" value="UniProtKB-SubCell"/>
</dbReference>
<dbReference type="InterPro" id="IPR019342">
    <property type="entry name" value="NADH_UbQ_OxRdtase_FeS-su5"/>
</dbReference>
<dbReference type="OrthoDB" id="495317at2759"/>
<evidence type="ECO:0000256" key="14">
    <source>
        <dbReference type="ARBA" id="ARBA00031222"/>
    </source>
</evidence>
<sequence>MASGFGAKGTEGRCTPVWRNFSRCMSTADDPSECNDLREDYFECLHHRKEITRENTINEQRYKNMMEKSDKLKEDIWKHVWDTSWTKVEPKEKAKK</sequence>
<proteinExistence type="inferred from homology"/>
<feature type="disulfide bond" evidence="16">
    <location>
        <begin position="24"/>
        <end position="34"/>
    </location>
</feature>
<evidence type="ECO:0000256" key="16">
    <source>
        <dbReference type="PIRSR" id="PIRSR619342-50"/>
    </source>
</evidence>
<name>C1MZ85_MICPC</name>
<keyword evidence="8" id="KW-0679">Respiratory chain</keyword>
<evidence type="ECO:0000256" key="6">
    <source>
        <dbReference type="ARBA" id="ARBA00013482"/>
    </source>
</evidence>
<evidence type="ECO:0000256" key="15">
    <source>
        <dbReference type="ARBA" id="ARBA00032739"/>
    </source>
</evidence>
<dbReference type="GO" id="GO:0032981">
    <property type="term" value="P:mitochondrial respiratory chain complex I assembly"/>
    <property type="evidence" value="ECO:0007669"/>
    <property type="project" value="TreeGrafter"/>
</dbReference>
<keyword evidence="11" id="KW-0496">Mitochondrion</keyword>
<feature type="disulfide bond" evidence="16">
    <location>
        <begin position="14"/>
        <end position="44"/>
    </location>
</feature>
<evidence type="ECO:0000256" key="9">
    <source>
        <dbReference type="ARBA" id="ARBA00022792"/>
    </source>
</evidence>
<protein>
    <recommendedName>
        <fullName evidence="6">NADH dehydrogenase [ubiquinone] iron-sulfur protein 5</fullName>
    </recommendedName>
    <alternativeName>
        <fullName evidence="14">Complex I-15 kDa</fullName>
    </alternativeName>
    <alternativeName>
        <fullName evidence="15">NADH-ubiquinone oxidoreductase 15 kDa subunit</fullName>
    </alternativeName>
</protein>
<comment type="subcellular location">
    <subcellularLocation>
        <location evidence="3">Mitochondrion inner membrane</location>
        <topology evidence="3">Peripheral membrane protein</topology>
    </subcellularLocation>
    <subcellularLocation>
        <location evidence="2">Mitochondrion intermembrane space</location>
    </subcellularLocation>
</comment>
<keyword evidence="9" id="KW-0999">Mitochondrion inner membrane</keyword>
<dbReference type="AlphaFoldDB" id="C1MZ85"/>
<keyword evidence="13 16" id="KW-1015">Disulfide bond</keyword>
<dbReference type="PANTHER" id="PTHR15224">
    <property type="entry name" value="NADH DEHYDROGENASE [UBIQUINONE] IRON-SULFUR PROTEIN 5"/>
    <property type="match status" value="1"/>
</dbReference>
<dbReference type="GeneID" id="9686610"/>
<dbReference type="STRING" id="564608.C1MZ85"/>
<evidence type="ECO:0000313" key="18">
    <source>
        <dbReference type="Proteomes" id="UP000001876"/>
    </source>
</evidence>